<name>A0A1I5G0L1_9RHOB</name>
<feature type="region of interest" description="Disordered" evidence="1">
    <location>
        <begin position="277"/>
        <end position="303"/>
    </location>
</feature>
<evidence type="ECO:0000256" key="1">
    <source>
        <dbReference type="SAM" id="MobiDB-lite"/>
    </source>
</evidence>
<organism evidence="2 3">
    <name type="scientific">Roseovarius lutimaris</name>
    <dbReference type="NCBI Taxonomy" id="1005928"/>
    <lineage>
        <taxon>Bacteria</taxon>
        <taxon>Pseudomonadati</taxon>
        <taxon>Pseudomonadota</taxon>
        <taxon>Alphaproteobacteria</taxon>
        <taxon>Rhodobacterales</taxon>
        <taxon>Roseobacteraceae</taxon>
        <taxon>Roseovarius</taxon>
    </lineage>
</organism>
<accession>A0A1I5G0L1</accession>
<evidence type="ECO:0000313" key="2">
    <source>
        <dbReference type="EMBL" id="SFO29091.1"/>
    </source>
</evidence>
<proteinExistence type="predicted"/>
<dbReference type="Proteomes" id="UP000198599">
    <property type="component" value="Unassembled WGS sequence"/>
</dbReference>
<evidence type="ECO:0000313" key="3">
    <source>
        <dbReference type="Proteomes" id="UP000198599"/>
    </source>
</evidence>
<dbReference type="RefSeq" id="WP_143076386.1">
    <property type="nucleotide sequence ID" value="NZ_FOVP01000023.1"/>
</dbReference>
<dbReference type="AlphaFoldDB" id="A0A1I5G0L1"/>
<dbReference type="EMBL" id="FOVP01000023">
    <property type="protein sequence ID" value="SFO29091.1"/>
    <property type="molecule type" value="Genomic_DNA"/>
</dbReference>
<feature type="compositionally biased region" description="Polar residues" evidence="1">
    <location>
        <begin position="288"/>
        <end position="303"/>
    </location>
</feature>
<gene>
    <name evidence="2" type="ORF">SAMN04487859_12335</name>
</gene>
<sequence>MVSIDEKHLDYPMHKRPVEAFWRKVFLMAFVAQLQGPDPVSVSRVRIKRGNAKHENDKFADCNLPQRFQNFFNIAKADGETEPENALTDADALKAGFAGLIEKLKPEKNIEKDIFNKRAVTCLLGMPLKKHLPSAYYNEYQVWNTYLKGGVGTGLDEVLEVPANFLYRIAVAFGFCPPQPLTVIGDNSSDNWLKELAFNPESFDQWAKEGGGSAENSLACKLWQAFAGTHAAGTNSWGESFDDFFDRWCDRVFNDDEKLRAGVQVLNGHQLVVLRQYKKPKDDKTSEEQNAASKTPAKSTNARAETKEEFCLINGSTEFSLTMTGNNNINLEATLHDNWDELAFTGFEMVATSTDLDALEHVDNDTFNTVEGGKAMVRHKSDTTMRCVVVTYTNNSGISDGQVFETDPCTILRATASENAGYVIDYTVSVPNRRIVGKPQTGSNAPPDFPLARIRDILSKHDRFTGLSINAKEDLPNPIPLYEGRYIHEAEDK</sequence>
<dbReference type="STRING" id="1005928.SAMN04487859_12335"/>
<reference evidence="3" key="1">
    <citation type="submission" date="2016-10" db="EMBL/GenBank/DDBJ databases">
        <authorList>
            <person name="Varghese N."/>
            <person name="Submissions S."/>
        </authorList>
    </citation>
    <scope>NUCLEOTIDE SEQUENCE [LARGE SCALE GENOMIC DNA]</scope>
    <source>
        <strain evidence="3">DSM 28463</strain>
    </source>
</reference>
<protein>
    <submittedName>
        <fullName evidence="2">Uncharacterized protein</fullName>
    </submittedName>
</protein>
<keyword evidence="3" id="KW-1185">Reference proteome</keyword>